<dbReference type="Pfam" id="PF09479">
    <property type="entry name" value="Flg_new"/>
    <property type="match status" value="1"/>
</dbReference>
<comment type="caution">
    <text evidence="2">The sequence shown here is derived from an EMBL/GenBank/DDBJ whole genome shotgun (WGS) entry which is preliminary data.</text>
</comment>
<dbReference type="InterPro" id="IPR051922">
    <property type="entry name" value="Bact_Sporulation_Assoc"/>
</dbReference>
<accession>A0AA43RHV0</accession>
<dbReference type="Gene3D" id="3.40.50.12090">
    <property type="match status" value="1"/>
</dbReference>
<sequence>MTDFVKKLGVWSPISIFAIVACLFLGLFNLQVAFAEEGEIEGDDATASLSWVESDGEHVKEKNLFETERVDFTLPVLDASGNAVDGVKFQIWNATTQTNEAAVYSADGKISVSLLKNHNYILFPIDKTWEGKTYVWVRDGKLVSTKSLTKDSLESPTVWSYPEVTQVTLSKRTTELDNADDARRHTFRWYLKRQGSDIALANQTVEFVSTLETVQGSVFTGSGMTTISASLLEDVDYMVIYKSPSGVTLGVEPSPIVYKDKSEYPSQYSDYWPVASTYDHRCCQQVTYFNVIGQSEIGSTWDSIKTDDGNTVVEGMDFTDEQSGRYPTLHTQTLNQEIASLTGSDYTVYSIKAMNTARSETFKVAGMDFKITQTIDSGKTVKAVYELNSDGSLSQLDTFTQVDDTVKFTTKTLSDKPVVIEYTTDAPAVNRVLNVKVVDEEGNAVRGTQLVLRYPGDKEENNIALPATDAYGETSWTCTNDVFLGDYRLDSYSYSSSHVIKMVDVKLSQDSTGNTFVDAVDGEAYSGLVTVTVKSPVNRSILKVKAVDGAGQPVEGISLKLIPDPDNETHYTDNVYFTNLTNRDGVTSLDISDLIVGDGSTEYWTLDVTSGQDGEASNIYKLKASSMISISDDDSADSPGINEWDIIPADPTQGIEYSSKSYEGVVQLNVIKNSVVQYETGATHAQAPSYQIIENGTKLQEPQLETDGTPLLGWYTDKKFTNKWDFENDVVKENMTLYANWGLTRLAGLDCYETNYQTLKKDVDLNGAPKGVIICCTGHYIDSLSAAALSGLLDYPIVLVNGTSSSMNDAAVRSINLISDNGKNPIDVVILGGKFAISEGIEAQLNAYDSDASCTRIYGDDGYDTNKAVYEYGDSIGDGWNEGEVLIATGASYHDALGAGSYAASKKSFILLANPNSDNSELVQKAVAHKNARVLGGVYAVSQQLASNLEDAGVSVSRLAGDDAYATNIEFVKFALDNGLKLDGAGFSTGRDYYDALGSSHILGASDSVMFLVALEENYNQPVYSEIESRSDEISYGFAFGGTAVITDETFVNIRDAAAK</sequence>
<protein>
    <submittedName>
        <fullName evidence="2">Cell wall-binding repeat-containing protein</fullName>
    </submittedName>
</protein>
<evidence type="ECO:0000256" key="1">
    <source>
        <dbReference type="ARBA" id="ARBA00004196"/>
    </source>
</evidence>
<gene>
    <name evidence="2" type="ORF">Q3982_05400</name>
</gene>
<keyword evidence="3" id="KW-1185">Reference proteome</keyword>
<dbReference type="EMBL" id="JAUMVS010000091">
    <property type="protein sequence ID" value="MDO4842094.1"/>
    <property type="molecule type" value="Genomic_DNA"/>
</dbReference>
<dbReference type="PROSITE" id="PS51257">
    <property type="entry name" value="PROKAR_LIPOPROTEIN"/>
    <property type="match status" value="1"/>
</dbReference>
<dbReference type="InterPro" id="IPR007253">
    <property type="entry name" value="Cell_wall-bd_2"/>
</dbReference>
<reference evidence="2" key="1">
    <citation type="submission" date="2023-07" db="EMBL/GenBank/DDBJ databases">
        <title>Between Cages and Wild: Unraveling the Impact of Captivity on Animal Microbiomes and Antimicrobial Resistance.</title>
        <authorList>
            <person name="Schmartz G.P."/>
            <person name="Rehner J."/>
            <person name="Schuff M.J."/>
            <person name="Becker S.L."/>
            <person name="Kravczyk M."/>
            <person name="Gurevich A."/>
            <person name="Francke R."/>
            <person name="Mueller R."/>
            <person name="Keller V."/>
            <person name="Keller A."/>
        </authorList>
    </citation>
    <scope>NUCLEOTIDE SEQUENCE</scope>
    <source>
        <strain evidence="2">S12M_St_49</strain>
    </source>
</reference>
<dbReference type="InterPro" id="IPR042229">
    <property type="entry name" value="Listeria/Bacterioides_rpt_sf"/>
</dbReference>
<name>A0AA43RHV0_9ACTN</name>
<proteinExistence type="predicted"/>
<dbReference type="Pfam" id="PF04122">
    <property type="entry name" value="CW_binding_2"/>
    <property type="match status" value="3"/>
</dbReference>
<comment type="subcellular location">
    <subcellularLocation>
        <location evidence="1">Cell envelope</location>
    </subcellularLocation>
</comment>
<dbReference type="InterPro" id="IPR013378">
    <property type="entry name" value="InlB-like_B-rpt"/>
</dbReference>
<dbReference type="AlphaFoldDB" id="A0AA43RHV0"/>
<organism evidence="2 3">
    <name type="scientific">Phoenicibacter congonensis</name>
    <dbReference type="NCBI Taxonomy" id="1944646"/>
    <lineage>
        <taxon>Bacteria</taxon>
        <taxon>Bacillati</taxon>
        <taxon>Actinomycetota</taxon>
        <taxon>Coriobacteriia</taxon>
        <taxon>Eggerthellales</taxon>
        <taxon>Eggerthellaceae</taxon>
        <taxon>Phoenicibacter</taxon>
    </lineage>
</organism>
<evidence type="ECO:0000313" key="3">
    <source>
        <dbReference type="Proteomes" id="UP001168575"/>
    </source>
</evidence>
<dbReference type="PANTHER" id="PTHR30032">
    <property type="entry name" value="N-ACETYLMURAMOYL-L-ALANINE AMIDASE-RELATED"/>
    <property type="match status" value="1"/>
</dbReference>
<dbReference type="Proteomes" id="UP001168575">
    <property type="component" value="Unassembled WGS sequence"/>
</dbReference>
<dbReference type="PANTHER" id="PTHR30032:SF4">
    <property type="entry name" value="AMIDASE ENHANCER"/>
    <property type="match status" value="1"/>
</dbReference>
<dbReference type="Gene3D" id="2.60.40.4270">
    <property type="entry name" value="Listeria-Bacteroides repeat domain"/>
    <property type="match status" value="1"/>
</dbReference>
<evidence type="ECO:0000313" key="2">
    <source>
        <dbReference type="EMBL" id="MDO4842094.1"/>
    </source>
</evidence>
<dbReference type="GO" id="GO:0030288">
    <property type="term" value="C:outer membrane-bounded periplasmic space"/>
    <property type="evidence" value="ECO:0007669"/>
    <property type="project" value="TreeGrafter"/>
</dbReference>